<dbReference type="InterPro" id="IPR025983">
    <property type="entry name" value="Cys_rich_CPCC"/>
</dbReference>
<dbReference type="InterPro" id="IPR057062">
    <property type="entry name" value="TriTu"/>
</dbReference>
<organism evidence="2 3">
    <name type="scientific">Sporomusa acidovorans (strain ATCC 49682 / DSM 3132 / Mol)</name>
    <dbReference type="NCBI Taxonomy" id="1123286"/>
    <lineage>
        <taxon>Bacteria</taxon>
        <taxon>Bacillati</taxon>
        <taxon>Bacillota</taxon>
        <taxon>Negativicutes</taxon>
        <taxon>Selenomonadales</taxon>
        <taxon>Sporomusaceae</taxon>
        <taxon>Sporomusa</taxon>
    </lineage>
</organism>
<feature type="domain" description="Cysteine-rich CPCC" evidence="1">
    <location>
        <begin position="3"/>
        <end position="74"/>
    </location>
</feature>
<name>A0ABZ3J9H9_SPOA4</name>
<keyword evidence="3" id="KW-1185">Reference proteome</keyword>
<accession>A0ABZ3J9H9</accession>
<dbReference type="Proteomes" id="UP000216052">
    <property type="component" value="Chromosome"/>
</dbReference>
<evidence type="ECO:0000313" key="2">
    <source>
        <dbReference type="EMBL" id="XFO74746.1"/>
    </source>
</evidence>
<gene>
    <name evidence="2" type="ORF">SPACI_048570</name>
</gene>
<dbReference type="Pfam" id="PF14206">
    <property type="entry name" value="Cys_rich_CPCC"/>
    <property type="match status" value="1"/>
</dbReference>
<evidence type="ECO:0000313" key="3">
    <source>
        <dbReference type="Proteomes" id="UP000216052"/>
    </source>
</evidence>
<sequence>MNFTCPCCGYKTLHDTGEYSICPICFWEDDLYQKQNPYSSEGANHISLLEGQVNYRRFGACDNTCINHVRKPTSIDEYDSNWMPLITPNQAFLKWININEKLWKEHGIAIENIKIASEQISDNPCVTVYHYSNNKIGVITVWETNTYYYEIEDCDNGNTLLLKNDSFEALPNFDETFCSYFTLMNDK</sequence>
<reference evidence="2" key="1">
    <citation type="submission" date="2024-05" db="EMBL/GenBank/DDBJ databases">
        <title>Isolation and characterization of Sporomusa carbonis sp. nov., a carboxydotrophic hydrogenogen in the genus of Sporomusa isolated from a charcoal burning pile.</title>
        <authorList>
            <person name="Boeer T."/>
            <person name="Rosenbaum F."/>
            <person name="Eysell L."/>
            <person name="Mueller V."/>
            <person name="Daniel R."/>
            <person name="Poehlein A."/>
        </authorList>
    </citation>
    <scope>NUCLEOTIDE SEQUENCE [LARGE SCALE GENOMIC DNA]</scope>
    <source>
        <strain evidence="2">DSM 3132</strain>
    </source>
</reference>
<proteinExistence type="predicted"/>
<evidence type="ECO:0000259" key="1">
    <source>
        <dbReference type="Pfam" id="PF14206"/>
    </source>
</evidence>
<dbReference type="RefSeq" id="WP_093798113.1">
    <property type="nucleotide sequence ID" value="NZ_CP155571.1"/>
</dbReference>
<dbReference type="EMBL" id="CP155571">
    <property type="protein sequence ID" value="XFO74746.1"/>
    <property type="molecule type" value="Genomic_DNA"/>
</dbReference>
<protein>
    <recommendedName>
        <fullName evidence="1">Cysteine-rich CPCC domain-containing protein</fullName>
    </recommendedName>
</protein>
<dbReference type="Pfam" id="PF24689">
    <property type="entry name" value="TriTu"/>
    <property type="match status" value="1"/>
</dbReference>